<sequence length="310" mass="33852">MPPELRHLRHFVAVAEELNFTRAAGKLFLAQQALSSSIKQLENELGEPLFVRDTRRVALTPAGEILLPRARRLLTMADETVAAVRAGTPDRAVLRVDISSSNLETGALVLRRLREDRPEIEIRQREIGVPGGLVALRDGELDVLLGDAAAAPDDVAVEPLRQETVQVMLAADHPCAGRSTVSVAALADEVWLLPPDEVAPEWNQLVLRHCQQAGFRPRRYPGTTWGPAAAAELAAERRCVVPTNAWLTVPDGVVFRPLVDPEIRFPWSVMWAGEAGEPVEALLAAAQAMVHERGWSLPAAQPEDGDRSTQ</sequence>
<dbReference type="SUPFAM" id="SSF53850">
    <property type="entry name" value="Periplasmic binding protein-like II"/>
    <property type="match status" value="1"/>
</dbReference>
<dbReference type="InterPro" id="IPR000847">
    <property type="entry name" value="LysR_HTH_N"/>
</dbReference>
<evidence type="ECO:0000259" key="5">
    <source>
        <dbReference type="PROSITE" id="PS50931"/>
    </source>
</evidence>
<dbReference type="PROSITE" id="PS50931">
    <property type="entry name" value="HTH_LYSR"/>
    <property type="match status" value="1"/>
</dbReference>
<dbReference type="InterPro" id="IPR005119">
    <property type="entry name" value="LysR_subst-bd"/>
</dbReference>
<dbReference type="Proteomes" id="UP001183202">
    <property type="component" value="Unassembled WGS sequence"/>
</dbReference>
<dbReference type="RefSeq" id="WP_311554006.1">
    <property type="nucleotide sequence ID" value="NZ_JAVREJ010000001.1"/>
</dbReference>
<dbReference type="SUPFAM" id="SSF46785">
    <property type="entry name" value="Winged helix' DNA-binding domain"/>
    <property type="match status" value="1"/>
</dbReference>
<comment type="caution">
    <text evidence="6">The sequence shown here is derived from an EMBL/GenBank/DDBJ whole genome shotgun (WGS) entry which is preliminary data.</text>
</comment>
<dbReference type="InterPro" id="IPR036390">
    <property type="entry name" value="WH_DNA-bd_sf"/>
</dbReference>
<reference evidence="7" key="1">
    <citation type="submission" date="2023-07" db="EMBL/GenBank/DDBJ databases">
        <title>30 novel species of actinomycetes from the DSMZ collection.</title>
        <authorList>
            <person name="Nouioui I."/>
        </authorList>
    </citation>
    <scope>NUCLEOTIDE SEQUENCE [LARGE SCALE GENOMIC DNA]</scope>
    <source>
        <strain evidence="7">DSM 45834</strain>
    </source>
</reference>
<dbReference type="Gene3D" id="3.40.190.10">
    <property type="entry name" value="Periplasmic binding protein-like II"/>
    <property type="match status" value="2"/>
</dbReference>
<organism evidence="6 7">
    <name type="scientific">Pseudonocardia charpentierae</name>
    <dbReference type="NCBI Taxonomy" id="3075545"/>
    <lineage>
        <taxon>Bacteria</taxon>
        <taxon>Bacillati</taxon>
        <taxon>Actinomycetota</taxon>
        <taxon>Actinomycetes</taxon>
        <taxon>Pseudonocardiales</taxon>
        <taxon>Pseudonocardiaceae</taxon>
        <taxon>Pseudonocardia</taxon>
    </lineage>
</organism>
<evidence type="ECO:0000313" key="6">
    <source>
        <dbReference type="EMBL" id="MDT0348107.1"/>
    </source>
</evidence>
<keyword evidence="3" id="KW-0238">DNA-binding</keyword>
<dbReference type="CDD" id="cd08414">
    <property type="entry name" value="PBP2_LTTR_aromatics_like"/>
    <property type="match status" value="1"/>
</dbReference>
<accession>A0ABU2N2G3</accession>
<dbReference type="Pfam" id="PF03466">
    <property type="entry name" value="LysR_substrate"/>
    <property type="match status" value="1"/>
</dbReference>
<proteinExistence type="inferred from homology"/>
<protein>
    <submittedName>
        <fullName evidence="6">LysR family transcriptional regulator</fullName>
    </submittedName>
</protein>
<evidence type="ECO:0000313" key="7">
    <source>
        <dbReference type="Proteomes" id="UP001183202"/>
    </source>
</evidence>
<dbReference type="InterPro" id="IPR036388">
    <property type="entry name" value="WH-like_DNA-bd_sf"/>
</dbReference>
<keyword evidence="7" id="KW-1185">Reference proteome</keyword>
<dbReference type="PANTHER" id="PTHR30346">
    <property type="entry name" value="TRANSCRIPTIONAL DUAL REGULATOR HCAR-RELATED"/>
    <property type="match status" value="1"/>
</dbReference>
<evidence type="ECO:0000256" key="1">
    <source>
        <dbReference type="ARBA" id="ARBA00009437"/>
    </source>
</evidence>
<keyword evidence="2" id="KW-0805">Transcription regulation</keyword>
<feature type="domain" description="HTH lysR-type" evidence="5">
    <location>
        <begin position="3"/>
        <end position="60"/>
    </location>
</feature>
<dbReference type="PANTHER" id="PTHR30346:SF0">
    <property type="entry name" value="HCA OPERON TRANSCRIPTIONAL ACTIVATOR HCAR"/>
    <property type="match status" value="1"/>
</dbReference>
<evidence type="ECO:0000256" key="3">
    <source>
        <dbReference type="ARBA" id="ARBA00023125"/>
    </source>
</evidence>
<name>A0ABU2N2G3_9PSEU</name>
<dbReference type="Gene3D" id="1.10.10.10">
    <property type="entry name" value="Winged helix-like DNA-binding domain superfamily/Winged helix DNA-binding domain"/>
    <property type="match status" value="1"/>
</dbReference>
<gene>
    <name evidence="6" type="ORF">RM445_01035</name>
</gene>
<evidence type="ECO:0000256" key="4">
    <source>
        <dbReference type="ARBA" id="ARBA00023163"/>
    </source>
</evidence>
<keyword evidence="4" id="KW-0804">Transcription</keyword>
<dbReference type="PRINTS" id="PR00039">
    <property type="entry name" value="HTHLYSR"/>
</dbReference>
<comment type="similarity">
    <text evidence="1">Belongs to the LysR transcriptional regulatory family.</text>
</comment>
<dbReference type="Pfam" id="PF00126">
    <property type="entry name" value="HTH_1"/>
    <property type="match status" value="1"/>
</dbReference>
<evidence type="ECO:0000256" key="2">
    <source>
        <dbReference type="ARBA" id="ARBA00023015"/>
    </source>
</evidence>
<dbReference type="EMBL" id="JAVREJ010000001">
    <property type="protein sequence ID" value="MDT0348107.1"/>
    <property type="molecule type" value="Genomic_DNA"/>
</dbReference>